<dbReference type="RefSeq" id="WP_116543295.1">
    <property type="nucleotide sequence ID" value="NZ_QEKI01000005.1"/>
</dbReference>
<dbReference type="EMBL" id="QEKI01000005">
    <property type="protein sequence ID" value="PVY41374.1"/>
    <property type="molecule type" value="Genomic_DNA"/>
</dbReference>
<name>A0A2U1AY56_9BACT</name>
<accession>A0A2U1AY56</accession>
<dbReference type="AlphaFoldDB" id="A0A2U1AY56"/>
<gene>
    <name evidence="1" type="ORF">C8E01_105303</name>
</gene>
<comment type="caution">
    <text evidence="1">The sequence shown here is derived from an EMBL/GenBank/DDBJ whole genome shotgun (WGS) entry which is preliminary data.</text>
</comment>
<evidence type="ECO:0000313" key="2">
    <source>
        <dbReference type="Proteomes" id="UP000245466"/>
    </source>
</evidence>
<evidence type="ECO:0000313" key="1">
    <source>
        <dbReference type="EMBL" id="PVY41374.1"/>
    </source>
</evidence>
<proteinExistence type="predicted"/>
<reference evidence="1 2" key="1">
    <citation type="submission" date="2018-04" db="EMBL/GenBank/DDBJ databases">
        <title>Genomic Encyclopedia of Type Strains, Phase IV (KMG-IV): sequencing the most valuable type-strain genomes for metagenomic binning, comparative biology and taxonomic classification.</title>
        <authorList>
            <person name="Goeker M."/>
        </authorList>
    </citation>
    <scope>NUCLEOTIDE SEQUENCE [LARGE SCALE GENOMIC DNA]</scope>
    <source>
        <strain evidence="1 2">DSM 100231</strain>
    </source>
</reference>
<sequence length="194" mass="22439">MKKLLIVFLSFIGSLVFFILFGFIVGFPTFQDNYVEAESNKSDITILKSQTLDGKVSLIPEVLNRLILEIKFQQSSSENYIVKDLDVECDCTSNKSNIDRIFYIRVSKYDPEVDEFFSDETRIEESYTELPLNSKYRDLSYTISPQFALNGCDEFDLTIKASLVDTLSNEALQIDKTSLVKKNSDFKWERFRAH</sequence>
<keyword evidence="2" id="KW-1185">Reference proteome</keyword>
<organism evidence="1 2">
    <name type="scientific">Pontibacter virosus</name>
    <dbReference type="NCBI Taxonomy" id="1765052"/>
    <lineage>
        <taxon>Bacteria</taxon>
        <taxon>Pseudomonadati</taxon>
        <taxon>Bacteroidota</taxon>
        <taxon>Cytophagia</taxon>
        <taxon>Cytophagales</taxon>
        <taxon>Hymenobacteraceae</taxon>
        <taxon>Pontibacter</taxon>
    </lineage>
</organism>
<dbReference type="OrthoDB" id="9827516at2"/>
<protein>
    <submittedName>
        <fullName evidence="1">Uncharacterized protein</fullName>
    </submittedName>
</protein>
<dbReference type="Proteomes" id="UP000245466">
    <property type="component" value="Unassembled WGS sequence"/>
</dbReference>